<gene>
    <name evidence="1" type="ORF">FNV43_RR27213</name>
</gene>
<evidence type="ECO:0000313" key="1">
    <source>
        <dbReference type="EMBL" id="KAF3432473.1"/>
    </source>
</evidence>
<dbReference type="Proteomes" id="UP000796880">
    <property type="component" value="Unassembled WGS sequence"/>
</dbReference>
<dbReference type="OrthoDB" id="913743at2759"/>
<sequence>MALKRKAVVNRNKSQLWLASLVEGKSQIWGFESSHQFMARHHQEKARMNQILKAVYVFLTYLWQSPLLDSEHVQMEWKFCLPLNGKTHHKILGDDGLKAFKNTYFGHFLDVKSMIFHSAIVHSSLVRVLKCDDLDVLEFKFREIGARFDHNAFNLVISLKFSQFPSLLEMQVVLLAGDKRKSVNRDHFKIMRNSELRERYSWSLSYDVTSNHCYPVHNRLYLTAQEKKEACITSFFKIIVYRSCDSPSSVVEDVDETTMDASLVTAPHPNRHIPTAIASTTHTPSLTTPYATFEDVVLLKNKLDDLNKKAQLIKKRMHYRFEAHATMMQNKYIHPSERSPITSCERFMFPSIMEINIGVQLKLIYCGDKSHCMIIVLVRVVIDSRFTMLSCLFSYMLAASGFYA</sequence>
<comment type="caution">
    <text evidence="1">The sequence shown here is derived from an EMBL/GenBank/DDBJ whole genome shotgun (WGS) entry which is preliminary data.</text>
</comment>
<dbReference type="AlphaFoldDB" id="A0A8K0DP08"/>
<protein>
    <submittedName>
        <fullName evidence="1">Uncharacterized protein</fullName>
    </submittedName>
</protein>
<accession>A0A8K0DP08</accession>
<dbReference type="PANTHER" id="PTHR48449">
    <property type="entry name" value="DUF1985 DOMAIN-CONTAINING PROTEIN"/>
    <property type="match status" value="1"/>
</dbReference>
<dbReference type="EMBL" id="VOIH02000012">
    <property type="protein sequence ID" value="KAF3432473.1"/>
    <property type="molecule type" value="Genomic_DNA"/>
</dbReference>
<evidence type="ECO:0000313" key="2">
    <source>
        <dbReference type="Proteomes" id="UP000796880"/>
    </source>
</evidence>
<name>A0A8K0DP08_9ROSA</name>
<dbReference type="PANTHER" id="PTHR48449:SF1">
    <property type="entry name" value="DUF1985 DOMAIN-CONTAINING PROTEIN"/>
    <property type="match status" value="1"/>
</dbReference>
<reference evidence="1" key="1">
    <citation type="submission" date="2020-03" db="EMBL/GenBank/DDBJ databases">
        <title>A high-quality chromosome-level genome assembly of a woody plant with both climbing and erect habits, Rhamnella rubrinervis.</title>
        <authorList>
            <person name="Lu Z."/>
            <person name="Yang Y."/>
            <person name="Zhu X."/>
            <person name="Sun Y."/>
        </authorList>
    </citation>
    <scope>NUCLEOTIDE SEQUENCE</scope>
    <source>
        <strain evidence="1">BYM</strain>
        <tissue evidence="1">Leaf</tissue>
    </source>
</reference>
<organism evidence="1 2">
    <name type="scientific">Rhamnella rubrinervis</name>
    <dbReference type="NCBI Taxonomy" id="2594499"/>
    <lineage>
        <taxon>Eukaryota</taxon>
        <taxon>Viridiplantae</taxon>
        <taxon>Streptophyta</taxon>
        <taxon>Embryophyta</taxon>
        <taxon>Tracheophyta</taxon>
        <taxon>Spermatophyta</taxon>
        <taxon>Magnoliopsida</taxon>
        <taxon>eudicotyledons</taxon>
        <taxon>Gunneridae</taxon>
        <taxon>Pentapetalae</taxon>
        <taxon>rosids</taxon>
        <taxon>fabids</taxon>
        <taxon>Rosales</taxon>
        <taxon>Rhamnaceae</taxon>
        <taxon>rhamnoid group</taxon>
        <taxon>Rhamneae</taxon>
        <taxon>Rhamnella</taxon>
    </lineage>
</organism>
<proteinExistence type="predicted"/>
<keyword evidence="2" id="KW-1185">Reference proteome</keyword>